<feature type="region of interest" description="Disordered" evidence="1">
    <location>
        <begin position="1"/>
        <end position="27"/>
    </location>
</feature>
<organism evidence="2 3">
    <name type="scientific">Paspalum notatum var. saurae</name>
    <dbReference type="NCBI Taxonomy" id="547442"/>
    <lineage>
        <taxon>Eukaryota</taxon>
        <taxon>Viridiplantae</taxon>
        <taxon>Streptophyta</taxon>
        <taxon>Embryophyta</taxon>
        <taxon>Tracheophyta</taxon>
        <taxon>Spermatophyta</taxon>
        <taxon>Magnoliopsida</taxon>
        <taxon>Liliopsida</taxon>
        <taxon>Poales</taxon>
        <taxon>Poaceae</taxon>
        <taxon>PACMAD clade</taxon>
        <taxon>Panicoideae</taxon>
        <taxon>Andropogonodae</taxon>
        <taxon>Paspaleae</taxon>
        <taxon>Paspalinae</taxon>
        <taxon>Paspalum</taxon>
    </lineage>
</organism>
<feature type="region of interest" description="Disordered" evidence="1">
    <location>
        <begin position="111"/>
        <end position="142"/>
    </location>
</feature>
<evidence type="ECO:0000313" key="3">
    <source>
        <dbReference type="Proteomes" id="UP001341281"/>
    </source>
</evidence>
<feature type="compositionally biased region" description="Gly residues" evidence="1">
    <location>
        <begin position="205"/>
        <end position="214"/>
    </location>
</feature>
<feature type="region of interest" description="Disordered" evidence="1">
    <location>
        <begin position="454"/>
        <end position="485"/>
    </location>
</feature>
<dbReference type="AlphaFoldDB" id="A0AAQ3PWV6"/>
<protein>
    <submittedName>
        <fullName evidence="2">Uncharacterized protein</fullName>
    </submittedName>
</protein>
<feature type="compositionally biased region" description="Basic and acidic residues" evidence="1">
    <location>
        <begin position="171"/>
        <end position="183"/>
    </location>
</feature>
<name>A0AAQ3PWV6_PASNO</name>
<feature type="compositionally biased region" description="Basic and acidic residues" evidence="1">
    <location>
        <begin position="641"/>
        <end position="652"/>
    </location>
</feature>
<proteinExistence type="predicted"/>
<feature type="compositionally biased region" description="Gly residues" evidence="1">
    <location>
        <begin position="123"/>
        <end position="139"/>
    </location>
</feature>
<reference evidence="2 3" key="1">
    <citation type="submission" date="2024-02" db="EMBL/GenBank/DDBJ databases">
        <title>High-quality chromosome-scale genome assembly of Pensacola bahiagrass (Paspalum notatum Flugge var. saurae).</title>
        <authorList>
            <person name="Vega J.M."/>
            <person name="Podio M."/>
            <person name="Orjuela J."/>
            <person name="Siena L.A."/>
            <person name="Pessino S.C."/>
            <person name="Combes M.C."/>
            <person name="Mariac C."/>
            <person name="Albertini E."/>
            <person name="Pupilli F."/>
            <person name="Ortiz J.P.A."/>
            <person name="Leblanc O."/>
        </authorList>
    </citation>
    <scope>NUCLEOTIDE SEQUENCE [LARGE SCALE GENOMIC DNA]</scope>
    <source>
        <strain evidence="2">R1</strain>
        <tissue evidence="2">Leaf</tissue>
    </source>
</reference>
<feature type="region of interest" description="Disordered" evidence="1">
    <location>
        <begin position="637"/>
        <end position="658"/>
    </location>
</feature>
<dbReference type="Proteomes" id="UP001341281">
    <property type="component" value="Chromosome 02"/>
</dbReference>
<accession>A0AAQ3PWV6</accession>
<sequence length="658" mass="68228">MPEKESMGSDDSERTEELVDSPAVPPDLTLQVTGLHVDAGHLHHGGLEPVLPPPGDVGVVRHHLGRGRRREQRRVGREEHPVREHVLVVLVVQRVGRHGVLHHGGVAAGRRALAPQRRSEGGVDVGGRGETVGDEGGAVGAADGVRAGERDHVLDAEALGGEALDELGEAEGGRREEAERARGAGDTAVEAAGGHVEVVEAGGAAEEGGGVAGGEGDDVGAGDGARARPLDRGLGGVDDLEAPEAGVVGRGELLRLRVGRRRVEEDGGVAALDEAVVEEHADEACADAGVETDGVPDDASDDGLGGRALAAVVPHLEPLIAGCLHLDLGHLDEGLLEPALPPPWDIGIMLHHLGRRRRGQQRGVGREEHPVREHVLVVLVVERVRGGDVLVHGGVGGGRCRAGTGRAPPPERGGERSADVGGGGEAVGDEGGAVGAADGVRAREYDHVLDVQPLGGEAADEPGDVGEGRGQVAQGLGGAGDAPVEAAGGHVDLQAEPAEEVGGVAGREGDDVGAGDLPRAGLLDGVLGRVDDLEAAQAGEVGRAQLLRPRVRRRRVQEHRAVASLYTSCRWWCIHPWRTPYLDEAVVEEQADEAGADAGVLVDELLHLVPDDVLRAGARLLVVAHLQLALARRRRQSQADPCHRHGEPERSSHCCLLG</sequence>
<evidence type="ECO:0000313" key="2">
    <source>
        <dbReference type="EMBL" id="WVZ57069.1"/>
    </source>
</evidence>
<feature type="compositionally biased region" description="Basic and acidic residues" evidence="1">
    <location>
        <begin position="1"/>
        <end position="17"/>
    </location>
</feature>
<feature type="region of interest" description="Disordered" evidence="1">
    <location>
        <begin position="400"/>
        <end position="433"/>
    </location>
</feature>
<keyword evidence="3" id="KW-1185">Reference proteome</keyword>
<feature type="region of interest" description="Disordered" evidence="1">
    <location>
        <begin position="165"/>
        <end position="185"/>
    </location>
</feature>
<gene>
    <name evidence="2" type="ORF">U9M48_007505</name>
</gene>
<evidence type="ECO:0000256" key="1">
    <source>
        <dbReference type="SAM" id="MobiDB-lite"/>
    </source>
</evidence>
<dbReference type="EMBL" id="CP144746">
    <property type="protein sequence ID" value="WVZ57069.1"/>
    <property type="molecule type" value="Genomic_DNA"/>
</dbReference>
<feature type="region of interest" description="Disordered" evidence="1">
    <location>
        <begin position="203"/>
        <end position="227"/>
    </location>
</feature>
<feature type="compositionally biased region" description="Gly residues" evidence="1">
    <location>
        <begin position="420"/>
        <end position="433"/>
    </location>
</feature>